<dbReference type="PROSITE" id="PS51257">
    <property type="entry name" value="PROKAR_LIPOPROTEIN"/>
    <property type="match status" value="1"/>
</dbReference>
<accession>A0A2U3NYB7</accession>
<dbReference type="AlphaFoldDB" id="A0A2U3NYB7"/>
<evidence type="ECO:0008006" key="4">
    <source>
        <dbReference type="Google" id="ProtNLM"/>
    </source>
</evidence>
<gene>
    <name evidence="2" type="ORF">MRAB57_4286</name>
</gene>
<feature type="region of interest" description="Disordered" evidence="1">
    <location>
        <begin position="74"/>
        <end position="95"/>
    </location>
</feature>
<dbReference type="OrthoDB" id="4752236at2"/>
<evidence type="ECO:0000313" key="3">
    <source>
        <dbReference type="Proteomes" id="UP000240988"/>
    </source>
</evidence>
<dbReference type="EMBL" id="FUFA01000005">
    <property type="protein sequence ID" value="SPM36445.1"/>
    <property type="molecule type" value="Genomic_DNA"/>
</dbReference>
<evidence type="ECO:0000313" key="2">
    <source>
        <dbReference type="EMBL" id="SPM36445.1"/>
    </source>
</evidence>
<dbReference type="Proteomes" id="UP000240988">
    <property type="component" value="Unassembled WGS sequence"/>
</dbReference>
<dbReference type="RefSeq" id="WP_077089137.1">
    <property type="nucleotide sequence ID" value="NZ_LT721901.1"/>
</dbReference>
<evidence type="ECO:0000256" key="1">
    <source>
        <dbReference type="SAM" id="MobiDB-lite"/>
    </source>
</evidence>
<sequence>MHLARTFGIAVALTGALTAVTACGSGEKPSPSSTKSSGSPAATTPSTTPAGSAALGDYTYLLIQASDVGHNFTAVGPPTQDPGGGAGAGQNFGSPDHTRTISDTIYVSIDPTVALQSESDRLSAFPKYVATPPEPFEIGTNGWMGVGKSPDKSKAVTYLVFAEGRAVVAMEFDSALDDPVMQEFVLDVARKQDGAVKSRLLF</sequence>
<protein>
    <recommendedName>
        <fullName evidence="4">Lipoprotein LpqN</fullName>
    </recommendedName>
</protein>
<keyword evidence="3" id="KW-1185">Reference proteome</keyword>
<organism evidence="2 3">
    <name type="scientific">Mycobacterium rhizamassiliense</name>
    <dbReference type="NCBI Taxonomy" id="1841860"/>
    <lineage>
        <taxon>Bacteria</taxon>
        <taxon>Bacillati</taxon>
        <taxon>Actinomycetota</taxon>
        <taxon>Actinomycetes</taxon>
        <taxon>Mycobacteriales</taxon>
        <taxon>Mycobacteriaceae</taxon>
        <taxon>Mycobacterium</taxon>
    </lineage>
</organism>
<feature type="region of interest" description="Disordered" evidence="1">
    <location>
        <begin position="23"/>
        <end position="50"/>
    </location>
</feature>
<dbReference type="STRING" id="1841860.GCA_900157375_04289"/>
<proteinExistence type="predicted"/>
<name>A0A2U3NYB7_9MYCO</name>
<reference evidence="2 3" key="1">
    <citation type="submission" date="2017-01" db="EMBL/GenBank/DDBJ databases">
        <authorList>
            <consortium name="Urmite Genomes"/>
        </authorList>
    </citation>
    <scope>NUCLEOTIDE SEQUENCE [LARGE SCALE GENOMIC DNA]</scope>
    <source>
        <strain evidence="2 3">AB57</strain>
    </source>
</reference>